<dbReference type="GO" id="GO:0016491">
    <property type="term" value="F:oxidoreductase activity"/>
    <property type="evidence" value="ECO:0007669"/>
    <property type="project" value="UniProtKB-KW"/>
</dbReference>
<name>D2U8Z1_XANAP</name>
<sequence length="440" mass="48254">MTRTALPPLHRDTGAEPSPGPGSWYLDSATPLPEQPTLRGQIRADVCILGAGYTGLNAALTLAEAGYQVAVVEAQRVGWGASGRNGGQAIVGYGCEQHTLEALLGQNDARLLFDFSRDGMRLLRERIRRHAIACDWRDGHAHVAITSRHERALRASIVAMAQRYDYPLQWWDRQQLQAQLRSPRYCGAMYDQASGHLHPLEYARGLACAALTAGVRIYEQSPVTTLIRGERPILRSAHGEVQGDFAILAGNAWLQGIAPELETRIMPVGTYIGASAPLGAELAHELIGNDMAVADVNLALDYFRLSRDHRLLFGGGASYSALPPPGLRGFMTQRMRKVFPQLNKVQLDYVWGGYVDITRNRAPHWGRLTPNIYFAQGFCGHGVAATGLAGEVIALAIAGQSQRLDVFARIPHRPFPGGRLLRTPLLAAAMSWYKLRDALW</sequence>
<dbReference type="PANTHER" id="PTHR13847">
    <property type="entry name" value="SARCOSINE DEHYDROGENASE-RELATED"/>
    <property type="match status" value="1"/>
</dbReference>
<dbReference type="PATRIC" id="fig|29447.3.peg.2063"/>
<dbReference type="STRING" id="380358.XALC_2097"/>
<dbReference type="OrthoDB" id="6925984at2"/>
<evidence type="ECO:0000256" key="2">
    <source>
        <dbReference type="SAM" id="MobiDB-lite"/>
    </source>
</evidence>
<accession>D2U8Z1</accession>
<dbReference type="KEGG" id="xal:XALC_2097"/>
<dbReference type="RefSeq" id="WP_012916580.1">
    <property type="nucleotide sequence ID" value="NC_013722.1"/>
</dbReference>
<dbReference type="EMBL" id="FP565176">
    <property type="protein sequence ID" value="CBA16580.1"/>
    <property type="molecule type" value="Genomic_DNA"/>
</dbReference>
<keyword evidence="1" id="KW-0560">Oxidoreductase</keyword>
<evidence type="ECO:0000313" key="5">
    <source>
        <dbReference type="Proteomes" id="UP000001890"/>
    </source>
</evidence>
<dbReference type="SUPFAM" id="SSF51905">
    <property type="entry name" value="FAD/NAD(P)-binding domain"/>
    <property type="match status" value="1"/>
</dbReference>
<dbReference type="Gene3D" id="3.50.50.60">
    <property type="entry name" value="FAD/NAD(P)-binding domain"/>
    <property type="match status" value="1"/>
</dbReference>
<dbReference type="GO" id="GO:0005737">
    <property type="term" value="C:cytoplasm"/>
    <property type="evidence" value="ECO:0007669"/>
    <property type="project" value="TreeGrafter"/>
</dbReference>
<feature type="region of interest" description="Disordered" evidence="2">
    <location>
        <begin position="1"/>
        <end position="22"/>
    </location>
</feature>
<dbReference type="Pfam" id="PF01266">
    <property type="entry name" value="DAO"/>
    <property type="match status" value="1"/>
</dbReference>
<dbReference type="GeneID" id="57877404"/>
<evidence type="ECO:0000313" key="4">
    <source>
        <dbReference type="EMBL" id="CBA16580.1"/>
    </source>
</evidence>
<dbReference type="PANTHER" id="PTHR13847:SF281">
    <property type="entry name" value="FAD DEPENDENT OXIDOREDUCTASE DOMAIN-CONTAINING PROTEIN"/>
    <property type="match status" value="1"/>
</dbReference>
<dbReference type="Gene3D" id="3.30.9.10">
    <property type="entry name" value="D-Amino Acid Oxidase, subunit A, domain 2"/>
    <property type="match status" value="1"/>
</dbReference>
<keyword evidence="5" id="KW-1185">Reference proteome</keyword>
<dbReference type="Proteomes" id="UP000001890">
    <property type="component" value="Chromosome"/>
</dbReference>
<reference evidence="4 5" key="1">
    <citation type="journal article" date="2009" name="BMC Genomics">
        <title>The complete genome sequence of Xanthomonas albilineans provides new insights into the reductive genome evolution of the xylem-limited Xanthomonadaceae.</title>
        <authorList>
            <person name="Pieretti I."/>
            <person name="Royer M."/>
            <person name="Barbe V."/>
            <person name="Carrere S."/>
            <person name="Koebnik R."/>
            <person name="Cociancich S."/>
            <person name="Couloux A."/>
            <person name="Darrasse A."/>
            <person name="Gouzy J."/>
            <person name="Jacques M.A."/>
            <person name="Lauber E."/>
            <person name="Manceau C."/>
            <person name="Mangenot S."/>
            <person name="Poussier S."/>
            <person name="Segurens B."/>
            <person name="Szurek B."/>
            <person name="Verdier V."/>
            <person name="Arlat M."/>
            <person name="Rott P."/>
        </authorList>
    </citation>
    <scope>NUCLEOTIDE SEQUENCE [LARGE SCALE GENOMIC DNA]</scope>
    <source>
        <strain evidence="5">GPE PC73 / CFBP 7063</strain>
    </source>
</reference>
<protein>
    <submittedName>
        <fullName evidence="4">Putative oxidoreductase oxidoreductase protein</fullName>
    </submittedName>
</protein>
<dbReference type="AlphaFoldDB" id="D2U8Z1"/>
<dbReference type="InterPro" id="IPR036188">
    <property type="entry name" value="FAD/NAD-bd_sf"/>
</dbReference>
<organism evidence="4 5">
    <name type="scientific">Xanthomonas albilineans (strain GPE PC73 / CFBP 7063)</name>
    <dbReference type="NCBI Taxonomy" id="380358"/>
    <lineage>
        <taxon>Bacteria</taxon>
        <taxon>Pseudomonadati</taxon>
        <taxon>Pseudomonadota</taxon>
        <taxon>Gammaproteobacteria</taxon>
        <taxon>Lysobacterales</taxon>
        <taxon>Lysobacteraceae</taxon>
        <taxon>Xanthomonas</taxon>
    </lineage>
</organism>
<feature type="domain" description="FAD dependent oxidoreductase" evidence="3">
    <location>
        <begin position="45"/>
        <end position="394"/>
    </location>
</feature>
<proteinExistence type="predicted"/>
<evidence type="ECO:0000259" key="3">
    <source>
        <dbReference type="Pfam" id="PF01266"/>
    </source>
</evidence>
<gene>
    <name evidence="4" type="ordered locus">XALc_2097</name>
</gene>
<dbReference type="InterPro" id="IPR006076">
    <property type="entry name" value="FAD-dep_OxRdtase"/>
</dbReference>
<dbReference type="eggNOG" id="COG0665">
    <property type="taxonomic scope" value="Bacteria"/>
</dbReference>
<evidence type="ECO:0000256" key="1">
    <source>
        <dbReference type="ARBA" id="ARBA00023002"/>
    </source>
</evidence>